<dbReference type="GO" id="GO:0019867">
    <property type="term" value="C:outer membrane"/>
    <property type="evidence" value="ECO:0007669"/>
    <property type="project" value="InterPro"/>
</dbReference>
<evidence type="ECO:0000313" key="5">
    <source>
        <dbReference type="Proteomes" id="UP000808349"/>
    </source>
</evidence>
<dbReference type="EMBL" id="JADKFW010000005">
    <property type="protein sequence ID" value="MBK9717836.1"/>
    <property type="molecule type" value="Genomic_DNA"/>
</dbReference>
<gene>
    <name evidence="4" type="ORF">IPO85_10035</name>
</gene>
<dbReference type="InterPro" id="IPR000184">
    <property type="entry name" value="Bac_surfAg_D15"/>
</dbReference>
<name>A0A9D7XEP7_9BACT</name>
<comment type="subcellular location">
    <subcellularLocation>
        <location evidence="1">Membrane</location>
    </subcellularLocation>
</comment>
<dbReference type="AlphaFoldDB" id="A0A9D7XEP7"/>
<organism evidence="4 5">
    <name type="scientific">Candidatus Defluviibacterium haderslevense</name>
    <dbReference type="NCBI Taxonomy" id="2981993"/>
    <lineage>
        <taxon>Bacteria</taxon>
        <taxon>Pseudomonadati</taxon>
        <taxon>Bacteroidota</taxon>
        <taxon>Saprospiria</taxon>
        <taxon>Saprospirales</taxon>
        <taxon>Saprospiraceae</taxon>
        <taxon>Candidatus Defluviibacterium</taxon>
    </lineage>
</organism>
<keyword evidence="2" id="KW-0472">Membrane</keyword>
<feature type="domain" description="Bacterial surface antigen (D15)" evidence="3">
    <location>
        <begin position="13"/>
        <end position="72"/>
    </location>
</feature>
<evidence type="ECO:0000256" key="2">
    <source>
        <dbReference type="ARBA" id="ARBA00023136"/>
    </source>
</evidence>
<sequence length="108" mass="12483">MNLDLTWFGYLKELFVDAGNIWLLPHKNQDAELGTFGKNAYKQIAVGSGFGLRMDLSYFLFRIDIGFKLRNPYPNENGNYGLYYPTNPVSIKGLWKDKNIHLALNYPF</sequence>
<evidence type="ECO:0000256" key="1">
    <source>
        <dbReference type="ARBA" id="ARBA00004370"/>
    </source>
</evidence>
<evidence type="ECO:0000313" key="4">
    <source>
        <dbReference type="EMBL" id="MBK9717836.1"/>
    </source>
</evidence>
<evidence type="ECO:0000259" key="3">
    <source>
        <dbReference type="Pfam" id="PF01103"/>
    </source>
</evidence>
<dbReference type="Proteomes" id="UP000808349">
    <property type="component" value="Unassembled WGS sequence"/>
</dbReference>
<accession>A0A9D7XEP7</accession>
<dbReference type="Pfam" id="PF01103">
    <property type="entry name" value="Omp85"/>
    <property type="match status" value="1"/>
</dbReference>
<comment type="caution">
    <text evidence="4">The sequence shown here is derived from an EMBL/GenBank/DDBJ whole genome shotgun (WGS) entry which is preliminary data.</text>
</comment>
<proteinExistence type="predicted"/>
<reference evidence="4 5" key="1">
    <citation type="submission" date="2020-10" db="EMBL/GenBank/DDBJ databases">
        <title>Connecting structure to function with the recovery of over 1000 high-quality activated sludge metagenome-assembled genomes encoding full-length rRNA genes using long-read sequencing.</title>
        <authorList>
            <person name="Singleton C.M."/>
            <person name="Petriglieri F."/>
            <person name="Kristensen J.M."/>
            <person name="Kirkegaard R.H."/>
            <person name="Michaelsen T.Y."/>
            <person name="Andersen M.H."/>
            <person name="Karst S.M."/>
            <person name="Dueholm M.S."/>
            <person name="Nielsen P.H."/>
            <person name="Albertsen M."/>
        </authorList>
    </citation>
    <scope>NUCLEOTIDE SEQUENCE [LARGE SCALE GENOMIC DNA]</scope>
    <source>
        <strain evidence="4">Ribe_18-Q3-R11-54_BAT3C.373</strain>
    </source>
</reference>
<dbReference type="Gene3D" id="2.40.160.50">
    <property type="entry name" value="membrane protein fhac: a member of the omp85/tpsb transporter family"/>
    <property type="match status" value="1"/>
</dbReference>
<protein>
    <submittedName>
        <fullName evidence="4">BamA/TamA family outer membrane protein</fullName>
    </submittedName>
</protein>